<dbReference type="Proteomes" id="UP000681722">
    <property type="component" value="Unassembled WGS sequence"/>
</dbReference>
<proteinExistence type="predicted"/>
<evidence type="ECO:0000313" key="6">
    <source>
        <dbReference type="EMBL" id="CAF4385582.1"/>
    </source>
</evidence>
<dbReference type="Proteomes" id="UP000677228">
    <property type="component" value="Unassembled WGS sequence"/>
</dbReference>
<dbReference type="InterPro" id="IPR009003">
    <property type="entry name" value="Peptidase_S1_PA"/>
</dbReference>
<dbReference type="Gene3D" id="2.40.10.10">
    <property type="entry name" value="Trypsin-like serine proteases"/>
    <property type="match status" value="1"/>
</dbReference>
<dbReference type="PROSITE" id="PS50240">
    <property type="entry name" value="TRYPSIN_DOM"/>
    <property type="match status" value="1"/>
</dbReference>
<reference evidence="3" key="1">
    <citation type="submission" date="2021-02" db="EMBL/GenBank/DDBJ databases">
        <authorList>
            <person name="Nowell W R."/>
        </authorList>
    </citation>
    <scope>NUCLEOTIDE SEQUENCE</scope>
</reference>
<dbReference type="PANTHER" id="PTHR24252">
    <property type="entry name" value="ACROSIN-RELATED"/>
    <property type="match status" value="1"/>
</dbReference>
<dbReference type="Pfam" id="PF00089">
    <property type="entry name" value="Trypsin"/>
    <property type="match status" value="1"/>
</dbReference>
<evidence type="ECO:0000313" key="5">
    <source>
        <dbReference type="EMBL" id="CAF4347290.1"/>
    </source>
</evidence>
<accession>A0A815RX13</accession>
<dbReference type="InterPro" id="IPR043504">
    <property type="entry name" value="Peptidase_S1_PA_chymotrypsin"/>
</dbReference>
<dbReference type="SUPFAM" id="SSF50494">
    <property type="entry name" value="Trypsin-like serine proteases"/>
    <property type="match status" value="1"/>
</dbReference>
<comment type="caution">
    <text evidence="3">The sequence shown here is derived from an EMBL/GenBank/DDBJ whole genome shotgun (WGS) entry which is preliminary data.</text>
</comment>
<protein>
    <recommendedName>
        <fullName evidence="2">Peptidase S1 domain-containing protein</fullName>
    </recommendedName>
</protein>
<evidence type="ECO:0000259" key="2">
    <source>
        <dbReference type="PROSITE" id="PS50240"/>
    </source>
</evidence>
<feature type="non-terminal residue" evidence="3">
    <location>
        <position position="121"/>
    </location>
</feature>
<evidence type="ECO:0000256" key="1">
    <source>
        <dbReference type="ARBA" id="ARBA00023157"/>
    </source>
</evidence>
<sequence length="121" mass="13384">ITEPPLDETVFVAGWGNTIIDDWNSASDVLLQARLRVISDCSMYFAYTHQEQICTMPNSFSVNDHGSCQGDSGGGLFYNKNNQWYVAGVASYANGCGQYSFPTVFTKTSAYINWIRSIISS</sequence>
<dbReference type="EMBL" id="CAJOBC010086700">
    <property type="protein sequence ID" value="CAF4347290.1"/>
    <property type="molecule type" value="Genomic_DNA"/>
</dbReference>
<feature type="domain" description="Peptidase S1" evidence="2">
    <location>
        <begin position="1"/>
        <end position="120"/>
    </location>
</feature>
<dbReference type="PANTHER" id="PTHR24252:SF7">
    <property type="entry name" value="HYALIN"/>
    <property type="match status" value="1"/>
</dbReference>
<dbReference type="EMBL" id="CAJOBA010069979">
    <property type="protein sequence ID" value="CAF4385582.1"/>
    <property type="molecule type" value="Genomic_DNA"/>
</dbReference>
<dbReference type="OrthoDB" id="5918597at2759"/>
<organism evidence="3 7">
    <name type="scientific">Didymodactylos carnosus</name>
    <dbReference type="NCBI Taxonomy" id="1234261"/>
    <lineage>
        <taxon>Eukaryota</taxon>
        <taxon>Metazoa</taxon>
        <taxon>Spiralia</taxon>
        <taxon>Gnathifera</taxon>
        <taxon>Rotifera</taxon>
        <taxon>Eurotatoria</taxon>
        <taxon>Bdelloidea</taxon>
        <taxon>Philodinida</taxon>
        <taxon>Philodinidae</taxon>
        <taxon>Didymodactylos</taxon>
    </lineage>
</organism>
<name>A0A815RX13_9BILA</name>
<dbReference type="EMBL" id="CAJNOQ010021218">
    <property type="protein sequence ID" value="CAF1482710.1"/>
    <property type="molecule type" value="Genomic_DNA"/>
</dbReference>
<dbReference type="Proteomes" id="UP000682733">
    <property type="component" value="Unassembled WGS sequence"/>
</dbReference>
<dbReference type="AlphaFoldDB" id="A0A815RX13"/>
<evidence type="ECO:0000313" key="7">
    <source>
        <dbReference type="Proteomes" id="UP000663829"/>
    </source>
</evidence>
<gene>
    <name evidence="3" type="ORF">GPM918_LOCUS35909</name>
    <name evidence="4" type="ORF">OVA965_LOCUS41181</name>
    <name evidence="5" type="ORF">SRO942_LOCUS36631</name>
    <name evidence="6" type="ORF">TMI583_LOCUS42765</name>
</gene>
<dbReference type="Proteomes" id="UP000663829">
    <property type="component" value="Unassembled WGS sequence"/>
</dbReference>
<dbReference type="EMBL" id="CAJNOK010046769">
    <property type="protein sequence ID" value="CAF1584733.1"/>
    <property type="molecule type" value="Genomic_DNA"/>
</dbReference>
<evidence type="ECO:0000313" key="4">
    <source>
        <dbReference type="EMBL" id="CAF1584733.1"/>
    </source>
</evidence>
<dbReference type="GO" id="GO:0004252">
    <property type="term" value="F:serine-type endopeptidase activity"/>
    <property type="evidence" value="ECO:0007669"/>
    <property type="project" value="InterPro"/>
</dbReference>
<dbReference type="InterPro" id="IPR001254">
    <property type="entry name" value="Trypsin_dom"/>
</dbReference>
<keyword evidence="1" id="KW-1015">Disulfide bond</keyword>
<keyword evidence="7" id="KW-1185">Reference proteome</keyword>
<dbReference type="GO" id="GO:0006508">
    <property type="term" value="P:proteolysis"/>
    <property type="evidence" value="ECO:0007669"/>
    <property type="project" value="InterPro"/>
</dbReference>
<evidence type="ECO:0000313" key="3">
    <source>
        <dbReference type="EMBL" id="CAF1482710.1"/>
    </source>
</evidence>